<proteinExistence type="predicted"/>
<gene>
    <name evidence="2" type="ORF">H257_17163</name>
</gene>
<dbReference type="OrthoDB" id="10264738at2759"/>
<organism evidence="2">
    <name type="scientific">Aphanomyces astaci</name>
    <name type="common">Crayfish plague agent</name>
    <dbReference type="NCBI Taxonomy" id="112090"/>
    <lineage>
        <taxon>Eukaryota</taxon>
        <taxon>Sar</taxon>
        <taxon>Stramenopiles</taxon>
        <taxon>Oomycota</taxon>
        <taxon>Saprolegniomycetes</taxon>
        <taxon>Saprolegniales</taxon>
        <taxon>Verrucalvaceae</taxon>
        <taxon>Aphanomyces</taxon>
    </lineage>
</organism>
<evidence type="ECO:0000259" key="1">
    <source>
        <dbReference type="PROSITE" id="PS51746"/>
    </source>
</evidence>
<dbReference type="GeneID" id="20819159"/>
<dbReference type="AlphaFoldDB" id="W4FG07"/>
<dbReference type="STRING" id="112090.W4FG07"/>
<dbReference type="Gene3D" id="3.60.40.10">
    <property type="entry name" value="PPM-type phosphatase domain"/>
    <property type="match status" value="1"/>
</dbReference>
<reference evidence="2" key="1">
    <citation type="submission" date="2013-12" db="EMBL/GenBank/DDBJ databases">
        <title>The Genome Sequence of Aphanomyces astaci APO3.</title>
        <authorList>
            <consortium name="The Broad Institute Genomics Platform"/>
            <person name="Russ C."/>
            <person name="Tyler B."/>
            <person name="van West P."/>
            <person name="Dieguez-Uribeondo J."/>
            <person name="Young S.K."/>
            <person name="Zeng Q."/>
            <person name="Gargeya S."/>
            <person name="Fitzgerald M."/>
            <person name="Abouelleil A."/>
            <person name="Alvarado L."/>
            <person name="Chapman S.B."/>
            <person name="Gainer-Dewar J."/>
            <person name="Goldberg J."/>
            <person name="Griggs A."/>
            <person name="Gujja S."/>
            <person name="Hansen M."/>
            <person name="Howarth C."/>
            <person name="Imamovic A."/>
            <person name="Ireland A."/>
            <person name="Larimer J."/>
            <person name="McCowan C."/>
            <person name="Murphy C."/>
            <person name="Pearson M."/>
            <person name="Poon T.W."/>
            <person name="Priest M."/>
            <person name="Roberts A."/>
            <person name="Saif S."/>
            <person name="Shea T."/>
            <person name="Sykes S."/>
            <person name="Wortman J."/>
            <person name="Nusbaum C."/>
            <person name="Birren B."/>
        </authorList>
    </citation>
    <scope>NUCLEOTIDE SEQUENCE [LARGE SCALE GENOMIC DNA]</scope>
    <source>
        <strain evidence="2">APO3</strain>
    </source>
</reference>
<dbReference type="PANTHER" id="PTHR47992">
    <property type="entry name" value="PROTEIN PHOSPHATASE"/>
    <property type="match status" value="1"/>
</dbReference>
<dbReference type="EMBL" id="KI913212">
    <property type="protein sequence ID" value="ETV66375.1"/>
    <property type="molecule type" value="Genomic_DNA"/>
</dbReference>
<feature type="domain" description="PPM-type phosphatase" evidence="1">
    <location>
        <begin position="132"/>
        <end position="442"/>
    </location>
</feature>
<dbReference type="InterPro" id="IPR001932">
    <property type="entry name" value="PPM-type_phosphatase-like_dom"/>
</dbReference>
<dbReference type="RefSeq" id="XP_009844150.1">
    <property type="nucleotide sequence ID" value="XM_009845848.1"/>
</dbReference>
<dbReference type="GO" id="GO:0004722">
    <property type="term" value="F:protein serine/threonine phosphatase activity"/>
    <property type="evidence" value="ECO:0007669"/>
    <property type="project" value="InterPro"/>
</dbReference>
<dbReference type="InterPro" id="IPR036457">
    <property type="entry name" value="PPM-type-like_dom_sf"/>
</dbReference>
<dbReference type="SUPFAM" id="SSF81606">
    <property type="entry name" value="PP2C-like"/>
    <property type="match status" value="1"/>
</dbReference>
<dbReference type="VEuPathDB" id="FungiDB:H257_17163"/>
<name>W4FG07_APHAT</name>
<accession>W4FG07</accession>
<dbReference type="CDD" id="cd00143">
    <property type="entry name" value="PP2Cc"/>
    <property type="match status" value="1"/>
</dbReference>
<dbReference type="Pfam" id="PF00481">
    <property type="entry name" value="PP2C"/>
    <property type="match status" value="1"/>
</dbReference>
<evidence type="ECO:0000313" key="2">
    <source>
        <dbReference type="EMBL" id="ETV66375.1"/>
    </source>
</evidence>
<dbReference type="PROSITE" id="PS51746">
    <property type="entry name" value="PPM_2"/>
    <property type="match status" value="1"/>
</dbReference>
<protein>
    <recommendedName>
        <fullName evidence="1">PPM-type phosphatase domain-containing protein</fullName>
    </recommendedName>
</protein>
<dbReference type="SMART" id="SM00332">
    <property type="entry name" value="PP2Cc"/>
    <property type="match status" value="1"/>
</dbReference>
<dbReference type="InterPro" id="IPR015655">
    <property type="entry name" value="PP2C"/>
</dbReference>
<sequence length="454" mass="49320">MGCGFSRVCGSILFHEDDTDDLGKTTSPIRERRRTFFRSNSFKSGVLIKPSTGSCEVPLHRQEVDVDDSDDGEPVVVVDDVDDRSVREPHVYVGGGIPGVAVDEFTIEQPKYTGHVVGGCHSVSRSIWWGARTRAGNDSMGRRKENQDSFCIRDRFANCDGLTFMCVLDGHGAQGAYVSHFVRDHYHVHVAAALRRHIPSLPPPPSSSPGDDVHHPESVDFNMFTLDTIEDVFLDASCRMTAALKDEMHLDISVSGTTAIALLFVTSGHAQPKVFVANVGDSRAVAGVVASSCSASNSSPTTFSTVHLSTDHKPNDPHEEARIVAANGRVFEYGVPRVWLQDVDMPGLAMSRSFGDSVATSVGVISDPQCSELLLTPGSFVIAASDGLWEFSPSTDVVAMCAKGVPYEDPQTTCDLLVAEALERWLDEQDVVDDITVVVVVVRGDDDRRQEEQL</sequence>